<dbReference type="InterPro" id="IPR028098">
    <property type="entry name" value="Glyco_trans_4-like_N"/>
</dbReference>
<feature type="domain" description="Glycosyltransferase subfamily 4-like N-terminal" evidence="1">
    <location>
        <begin position="23"/>
        <end position="174"/>
    </location>
</feature>
<dbReference type="Gene3D" id="3.40.50.2000">
    <property type="entry name" value="Glycogen Phosphorylase B"/>
    <property type="match status" value="2"/>
</dbReference>
<dbReference type="Pfam" id="PF13439">
    <property type="entry name" value="Glyco_transf_4"/>
    <property type="match status" value="1"/>
</dbReference>
<gene>
    <name evidence="2" type="ORF">NPA36_05215</name>
</gene>
<dbReference type="Pfam" id="PF13692">
    <property type="entry name" value="Glyco_trans_1_4"/>
    <property type="match status" value="1"/>
</dbReference>
<dbReference type="RefSeq" id="WP_256945063.1">
    <property type="nucleotide sequence ID" value="NZ_JANHNZ010000004.1"/>
</dbReference>
<dbReference type="EMBL" id="JANHNZ010000004">
    <property type="protein sequence ID" value="MCQ9209947.1"/>
    <property type="molecule type" value="Genomic_DNA"/>
</dbReference>
<evidence type="ECO:0000313" key="2">
    <source>
        <dbReference type="EMBL" id="MCQ9209947.1"/>
    </source>
</evidence>
<dbReference type="EC" id="2.4.-.-" evidence="2"/>
<sequence length="387" mass="44518">MKTAVLVSCFDYYPNRLELIESYLVENGYQVTYITSNYDPVIRGEFVSSNPAAIQIPVIQYKKSISIDRVRSHYGFAKGVYQNLLEIKPDLVVAMLPPNFVSYFVAKYKKKFPHTKLVLDIYDLWPQSFPSEKAKKVLALPFYFWSLLRNSSLKNADLILTECHYYQDMLRDVLPKNVPISTFYLARKKSQEDKKSVLDKQEIRFCYLGSINNVIDIDGIVSLLDAVNHQRPVKIEIIGGGQRTEEFMDKLKAHGIEIVFHGKIFDDAEKQEIFNRCHYGINMMKDTVAVGLTMKSLDYFNGNLPIVNTIKGDTKQLVEDYQVGVNINLNDLNKSVKDVLEMADDHEPLMRSQVESVFNHYFSVDAVNQTVRKALEDSLIINRKLEI</sequence>
<comment type="caution">
    <text evidence="2">The sequence shown here is derived from an EMBL/GenBank/DDBJ whole genome shotgun (WGS) entry which is preliminary data.</text>
</comment>
<organism evidence="2 3">
    <name type="scientific">Granulicatella seriolae</name>
    <dbReference type="NCBI Taxonomy" id="2967226"/>
    <lineage>
        <taxon>Bacteria</taxon>
        <taxon>Bacillati</taxon>
        <taxon>Bacillota</taxon>
        <taxon>Bacilli</taxon>
        <taxon>Lactobacillales</taxon>
        <taxon>Carnobacteriaceae</taxon>
        <taxon>Granulicatella</taxon>
    </lineage>
</organism>
<reference evidence="2" key="2">
    <citation type="journal article" date="2023" name="Curr. Microbiol.">
        <title>Granulicatella seriolae sp. nov., a Novel Facultative Anaerobe Isolated from Yellowtail Marine Fish.</title>
        <authorList>
            <person name="Lee M."/>
            <person name="Choi Y.J."/>
            <person name="Farooq A."/>
            <person name="Jeong J.B."/>
            <person name="Jung M.Y."/>
        </authorList>
    </citation>
    <scope>NUCLEOTIDE SEQUENCE</scope>
    <source>
        <strain evidence="2">S8</strain>
    </source>
</reference>
<keyword evidence="3" id="KW-1185">Reference proteome</keyword>
<evidence type="ECO:0000259" key="1">
    <source>
        <dbReference type="Pfam" id="PF13439"/>
    </source>
</evidence>
<name>A0ABT1WN44_9LACT</name>
<dbReference type="Proteomes" id="UP001059480">
    <property type="component" value="Unassembled WGS sequence"/>
</dbReference>
<accession>A0ABT1WN44</accession>
<keyword evidence="2" id="KW-0808">Transferase</keyword>
<keyword evidence="2" id="KW-0328">Glycosyltransferase</keyword>
<evidence type="ECO:0000313" key="3">
    <source>
        <dbReference type="Proteomes" id="UP001059480"/>
    </source>
</evidence>
<reference evidence="2" key="3">
    <citation type="journal article" date="2023" name="Microbiol. Resour. Announc.">
        <title>Draft Genome Sequence of Granulicatella sp. Strain S8, Isolated from a Marine Fish, Seriola quinqueradiata.</title>
        <authorList>
            <person name="Lee M."/>
            <person name="Farooq A."/>
            <person name="Jeong J.B."/>
            <person name="Jung M.Y."/>
        </authorList>
    </citation>
    <scope>NUCLEOTIDE SEQUENCE</scope>
    <source>
        <strain evidence="2">S8</strain>
    </source>
</reference>
<dbReference type="SUPFAM" id="SSF53756">
    <property type="entry name" value="UDP-Glycosyltransferase/glycogen phosphorylase"/>
    <property type="match status" value="1"/>
</dbReference>
<protein>
    <submittedName>
        <fullName evidence="2">Glycosyltransferase</fullName>
        <ecNumber evidence="2">2.4.-.-</ecNumber>
    </submittedName>
</protein>
<dbReference type="GO" id="GO:0016757">
    <property type="term" value="F:glycosyltransferase activity"/>
    <property type="evidence" value="ECO:0007669"/>
    <property type="project" value="UniProtKB-KW"/>
</dbReference>
<proteinExistence type="predicted"/>
<reference evidence="2" key="1">
    <citation type="submission" date="2022-07" db="EMBL/GenBank/DDBJ databases">
        <authorList>
            <person name="Jung M.-Y."/>
            <person name="Lee M."/>
        </authorList>
    </citation>
    <scope>NUCLEOTIDE SEQUENCE</scope>
    <source>
        <strain evidence="2">S8</strain>
    </source>
</reference>